<organism evidence="1 2">
    <name type="scientific">Elizabethkingia bruuniana</name>
    <dbReference type="NCBI Taxonomy" id="1756149"/>
    <lineage>
        <taxon>Bacteria</taxon>
        <taxon>Pseudomonadati</taxon>
        <taxon>Bacteroidota</taxon>
        <taxon>Flavobacteriia</taxon>
        <taxon>Flavobacteriales</taxon>
        <taxon>Weeksellaceae</taxon>
        <taxon>Elizabethkingia</taxon>
    </lineage>
</organism>
<gene>
    <name evidence="1" type="ORF">I6H88_18425</name>
</gene>
<dbReference type="Proteomes" id="UP000595426">
    <property type="component" value="Chromosome"/>
</dbReference>
<dbReference type="InterPro" id="IPR058074">
    <property type="entry name" value="Bacteriocin-like"/>
</dbReference>
<keyword evidence="2" id="KW-1185">Reference proteome</keyword>
<dbReference type="EMBL" id="CP067018">
    <property type="protein sequence ID" value="QQN58381.1"/>
    <property type="molecule type" value="Genomic_DNA"/>
</dbReference>
<dbReference type="AlphaFoldDB" id="A0A7T7UY61"/>
<protein>
    <recommendedName>
        <fullName evidence="3">Bacteriocin</fullName>
    </recommendedName>
</protein>
<accession>A0A7T7UY61</accession>
<dbReference type="GeneID" id="93135338"/>
<evidence type="ECO:0000313" key="2">
    <source>
        <dbReference type="Proteomes" id="UP000595426"/>
    </source>
</evidence>
<evidence type="ECO:0000313" key="1">
    <source>
        <dbReference type="EMBL" id="QQN58381.1"/>
    </source>
</evidence>
<name>A0A7T7UY61_9FLAO</name>
<evidence type="ECO:0008006" key="3">
    <source>
        <dbReference type="Google" id="ProtNLM"/>
    </source>
</evidence>
<reference evidence="1 2" key="1">
    <citation type="submission" date="2020-12" db="EMBL/GenBank/DDBJ databases">
        <title>FDA dAtabase for Regulatory Grade micrObial Sequences (FDA-ARGOS): Supporting development and validation of Infectious Disease Dx tests.</title>
        <authorList>
            <person name="Kerrigan L."/>
            <person name="Long C."/>
            <person name="Tallon L."/>
            <person name="Sadzewicz L."/>
            <person name="Zhao X."/>
            <person name="Boylan J."/>
            <person name="Ott S."/>
            <person name="Bowen H."/>
            <person name="Vavikolanu K."/>
            <person name="Mehta A."/>
            <person name="Aluvathingal J."/>
            <person name="Nadendla S."/>
            <person name="Yan Y."/>
            <person name="Sichtig H."/>
        </authorList>
    </citation>
    <scope>NUCLEOTIDE SEQUENCE [LARGE SCALE GENOMIC DNA]</scope>
    <source>
        <strain evidence="1 2">FDAARGOS_1031</strain>
    </source>
</reference>
<proteinExistence type="predicted"/>
<dbReference type="RefSeq" id="WP_157877507.1">
    <property type="nucleotide sequence ID" value="NZ_CBCSDR010000001.1"/>
</dbReference>
<dbReference type="NCBIfam" id="NF047798">
    <property type="entry name" value="leader_Chryseo"/>
    <property type="match status" value="1"/>
</dbReference>
<sequence>MKKLKKLKREDLKKINGGETEIELICPPRYVYCLGVCMNGRKSINCPG</sequence>